<evidence type="ECO:0000313" key="1">
    <source>
        <dbReference type="EMBL" id="CAB4788968.1"/>
    </source>
</evidence>
<reference evidence="1" key="1">
    <citation type="submission" date="2020-05" db="EMBL/GenBank/DDBJ databases">
        <authorList>
            <person name="Chiriac C."/>
            <person name="Salcher M."/>
            <person name="Ghai R."/>
            <person name="Kavagutti S V."/>
        </authorList>
    </citation>
    <scope>NUCLEOTIDE SEQUENCE</scope>
</reference>
<organism evidence="1">
    <name type="scientific">freshwater metagenome</name>
    <dbReference type="NCBI Taxonomy" id="449393"/>
    <lineage>
        <taxon>unclassified sequences</taxon>
        <taxon>metagenomes</taxon>
        <taxon>ecological metagenomes</taxon>
    </lineage>
</organism>
<proteinExistence type="predicted"/>
<accession>A0A6J6X173</accession>
<dbReference type="EMBL" id="CAFAAI010000025">
    <property type="protein sequence ID" value="CAB4788968.1"/>
    <property type="molecule type" value="Genomic_DNA"/>
</dbReference>
<gene>
    <name evidence="1" type="ORF">UFOPK2992_00263</name>
</gene>
<protein>
    <submittedName>
        <fullName evidence="1">Unannotated protein</fullName>
    </submittedName>
</protein>
<dbReference type="AlphaFoldDB" id="A0A6J6X173"/>
<name>A0A6J6X173_9ZZZZ</name>
<sequence length="75" mass="8344">MAELNVDEMLARFRERAVAVKKRPLPPVAGEERQAFIQQAQADFQDFAIIGDAVAAIEDGILVLRVDLRPPDQRG</sequence>